<dbReference type="EMBL" id="SZNQ01000001">
    <property type="protein sequence ID" value="TKT05307.1"/>
    <property type="molecule type" value="Genomic_DNA"/>
</dbReference>
<feature type="region of interest" description="Disordered" evidence="1">
    <location>
        <begin position="53"/>
        <end position="77"/>
    </location>
</feature>
<evidence type="ECO:0000313" key="3">
    <source>
        <dbReference type="EMBL" id="TKT05307.1"/>
    </source>
</evidence>
<organism evidence="3 4">
    <name type="scientific">Streptomyces lasalocidi</name>
    <name type="common">Streptomyces lasaliensis</name>
    <dbReference type="NCBI Taxonomy" id="324833"/>
    <lineage>
        <taxon>Bacteria</taxon>
        <taxon>Bacillati</taxon>
        <taxon>Actinomycetota</taxon>
        <taxon>Actinomycetes</taxon>
        <taxon>Kitasatosporales</taxon>
        <taxon>Streptomycetaceae</taxon>
        <taxon>Streptomyces</taxon>
    </lineage>
</organism>
<protein>
    <submittedName>
        <fullName evidence="3">DUF397 domain-containing protein</fullName>
    </submittedName>
</protein>
<dbReference type="AlphaFoldDB" id="A0A4U5WSG9"/>
<reference evidence="3 4" key="1">
    <citation type="submission" date="2019-04" db="EMBL/GenBank/DDBJ databases">
        <title>Streptomyces lasaliensis sp. nov., an Actinomycete isolated from soil which produces the polyether antibiotic lasalocid.</title>
        <authorList>
            <person name="Erwin G."/>
            <person name="Haber C."/>
        </authorList>
    </citation>
    <scope>NUCLEOTIDE SEQUENCE [LARGE SCALE GENOMIC DNA]</scope>
    <source>
        <strain evidence="3 4">X-537</strain>
    </source>
</reference>
<dbReference type="Proteomes" id="UP000305929">
    <property type="component" value="Unassembled WGS sequence"/>
</dbReference>
<comment type="caution">
    <text evidence="3">The sequence shown here is derived from an EMBL/GenBank/DDBJ whole genome shotgun (WGS) entry which is preliminary data.</text>
</comment>
<evidence type="ECO:0000256" key="1">
    <source>
        <dbReference type="SAM" id="MobiDB-lite"/>
    </source>
</evidence>
<accession>A0A4U5WSG9</accession>
<evidence type="ECO:0000259" key="2">
    <source>
        <dbReference type="Pfam" id="PF04149"/>
    </source>
</evidence>
<feature type="compositionally biased region" description="Low complexity" evidence="1">
    <location>
        <begin position="53"/>
        <end position="63"/>
    </location>
</feature>
<name>A0A4U5WSG9_STRLS</name>
<dbReference type="OrthoDB" id="4562195at2"/>
<evidence type="ECO:0000313" key="4">
    <source>
        <dbReference type="Proteomes" id="UP000305929"/>
    </source>
</evidence>
<gene>
    <name evidence="3" type="ORF">E4U91_31375</name>
</gene>
<dbReference type="InterPro" id="IPR007278">
    <property type="entry name" value="DUF397"/>
</dbReference>
<feature type="domain" description="DUF397" evidence="2">
    <location>
        <begin position="11"/>
        <end position="50"/>
    </location>
</feature>
<proteinExistence type="predicted"/>
<keyword evidence="4" id="KW-1185">Reference proteome</keyword>
<dbReference type="Pfam" id="PF04149">
    <property type="entry name" value="DUF397"/>
    <property type="match status" value="1"/>
</dbReference>
<sequence length="77" mass="7932">MRPGAARGCAHRVEVATDAAAIHVRDSKTRRGPRLAFTRGAWAGCVAGLRAAGADPSRAAPASQGLPGGRPRLIAYQ</sequence>